<dbReference type="SMART" id="SM00606">
    <property type="entry name" value="CBD_IV"/>
    <property type="match status" value="1"/>
</dbReference>
<dbReference type="InterPro" id="IPR035986">
    <property type="entry name" value="PKD_dom_sf"/>
</dbReference>
<evidence type="ECO:0000313" key="8">
    <source>
        <dbReference type="EMBL" id="MEK8129200.1"/>
    </source>
</evidence>
<feature type="compositionally biased region" description="Polar residues" evidence="2">
    <location>
        <begin position="1091"/>
        <end position="1113"/>
    </location>
</feature>
<dbReference type="InterPro" id="IPR022409">
    <property type="entry name" value="PKD/Chitinase_dom"/>
</dbReference>
<feature type="compositionally biased region" description="Low complexity" evidence="2">
    <location>
        <begin position="1078"/>
        <end position="1090"/>
    </location>
</feature>
<dbReference type="SUPFAM" id="SSF52317">
    <property type="entry name" value="Class I glutamine amidotransferase-like"/>
    <property type="match status" value="1"/>
</dbReference>
<dbReference type="InterPro" id="IPR002105">
    <property type="entry name" value="Dockerin_1_rpt"/>
</dbReference>
<reference evidence="8 9" key="1">
    <citation type="submission" date="2024-04" db="EMBL/GenBank/DDBJ databases">
        <title>draft genome sequnece of Paenibacillus filicis.</title>
        <authorList>
            <person name="Kim D.-U."/>
        </authorList>
    </citation>
    <scope>NUCLEOTIDE SEQUENCE [LARGE SCALE GENOMIC DNA]</scope>
    <source>
        <strain evidence="8 9">KACC14197</strain>
    </source>
</reference>
<organism evidence="8 9">
    <name type="scientific">Paenibacillus filicis</name>
    <dbReference type="NCBI Taxonomy" id="669464"/>
    <lineage>
        <taxon>Bacteria</taxon>
        <taxon>Bacillati</taxon>
        <taxon>Bacillota</taxon>
        <taxon>Bacilli</taxon>
        <taxon>Bacillales</taxon>
        <taxon>Paenibacillaceae</taxon>
        <taxon>Paenibacillus</taxon>
    </lineage>
</organism>
<dbReference type="InterPro" id="IPR012938">
    <property type="entry name" value="Glc/Sorbosone_DH"/>
</dbReference>
<feature type="domain" description="Dockerin" evidence="7">
    <location>
        <begin position="1507"/>
        <end position="1564"/>
    </location>
</feature>
<feature type="domain" description="PKD" evidence="4">
    <location>
        <begin position="683"/>
        <end position="764"/>
    </location>
</feature>
<dbReference type="CDD" id="cd14254">
    <property type="entry name" value="Dockerin_II"/>
    <property type="match status" value="1"/>
</dbReference>
<evidence type="ECO:0000259" key="4">
    <source>
        <dbReference type="PROSITE" id="PS50093"/>
    </source>
</evidence>
<dbReference type="InterPro" id="IPR029010">
    <property type="entry name" value="ThuA-like"/>
</dbReference>
<dbReference type="SMART" id="SM00089">
    <property type="entry name" value="PKD"/>
    <property type="match status" value="1"/>
</dbReference>
<dbReference type="PROSITE" id="PS50093">
    <property type="entry name" value="PKD"/>
    <property type="match status" value="1"/>
</dbReference>
<dbReference type="InterPro" id="IPR036439">
    <property type="entry name" value="Dockerin_dom_sf"/>
</dbReference>
<accession>A0ABU9DK15</accession>
<dbReference type="CDD" id="cd08547">
    <property type="entry name" value="Type_II_cohesin"/>
    <property type="match status" value="1"/>
</dbReference>
<dbReference type="PROSITE" id="PS51766">
    <property type="entry name" value="DOCKERIN"/>
    <property type="match status" value="1"/>
</dbReference>
<proteinExistence type="predicted"/>
<dbReference type="Pfam" id="PF18911">
    <property type="entry name" value="PKD_4"/>
    <property type="match status" value="1"/>
</dbReference>
<dbReference type="PROSITE" id="PS50222">
    <property type="entry name" value="EF_HAND_2"/>
    <property type="match status" value="1"/>
</dbReference>
<dbReference type="CDD" id="cd00146">
    <property type="entry name" value="PKD"/>
    <property type="match status" value="1"/>
</dbReference>
<dbReference type="InterPro" id="IPR008979">
    <property type="entry name" value="Galactose-bd-like_sf"/>
</dbReference>
<dbReference type="InterPro" id="IPR029062">
    <property type="entry name" value="Class_I_gatase-like"/>
</dbReference>
<dbReference type="SUPFAM" id="SSF63446">
    <property type="entry name" value="Type I dockerin domain"/>
    <property type="match status" value="1"/>
</dbReference>
<evidence type="ECO:0000313" key="9">
    <source>
        <dbReference type="Proteomes" id="UP001469365"/>
    </source>
</evidence>
<evidence type="ECO:0000259" key="7">
    <source>
        <dbReference type="PROSITE" id="PS51766"/>
    </source>
</evidence>
<evidence type="ECO:0000256" key="2">
    <source>
        <dbReference type="SAM" id="MobiDB-lite"/>
    </source>
</evidence>
<dbReference type="InterPro" id="IPR011042">
    <property type="entry name" value="6-blade_b-propeller_TolB-like"/>
</dbReference>
<dbReference type="Pfam" id="PF03422">
    <property type="entry name" value="CBM_6"/>
    <property type="match status" value="1"/>
</dbReference>
<dbReference type="SUPFAM" id="SSF49785">
    <property type="entry name" value="Galactose-binding domain-like"/>
    <property type="match status" value="3"/>
</dbReference>
<dbReference type="PROSITE" id="PS51175">
    <property type="entry name" value="CBM6"/>
    <property type="match status" value="1"/>
</dbReference>
<dbReference type="InterPro" id="IPR011041">
    <property type="entry name" value="Quinoprot_gluc/sorb_DH_b-prop"/>
</dbReference>
<dbReference type="Gene3D" id="3.40.50.880">
    <property type="match status" value="1"/>
</dbReference>
<dbReference type="Pfam" id="PF00754">
    <property type="entry name" value="F5_F8_type_C"/>
    <property type="match status" value="2"/>
</dbReference>
<dbReference type="Pfam" id="PF07995">
    <property type="entry name" value="GSDH"/>
    <property type="match status" value="1"/>
</dbReference>
<comment type="caution">
    <text evidence="8">The sequence shown here is derived from an EMBL/GenBank/DDBJ whole genome shotgun (WGS) entry which is preliminary data.</text>
</comment>
<feature type="region of interest" description="Disordered" evidence="2">
    <location>
        <begin position="1078"/>
        <end position="1123"/>
    </location>
</feature>
<dbReference type="RefSeq" id="WP_341416304.1">
    <property type="nucleotide sequence ID" value="NZ_JBBPCC010000009.1"/>
</dbReference>
<dbReference type="SUPFAM" id="SSF50952">
    <property type="entry name" value="Soluble quinoprotein glucose dehydrogenase"/>
    <property type="match status" value="1"/>
</dbReference>
<dbReference type="Pfam" id="PF00963">
    <property type="entry name" value="Cohesin"/>
    <property type="match status" value="1"/>
</dbReference>
<evidence type="ECO:0000259" key="5">
    <source>
        <dbReference type="PROSITE" id="PS50222"/>
    </source>
</evidence>
<dbReference type="PROSITE" id="PS50022">
    <property type="entry name" value="FA58C_3"/>
    <property type="match status" value="2"/>
</dbReference>
<dbReference type="PANTHER" id="PTHR40469">
    <property type="entry name" value="SECRETED GLYCOSYL HYDROLASE"/>
    <property type="match status" value="1"/>
</dbReference>
<dbReference type="InterPro" id="IPR016134">
    <property type="entry name" value="Dockerin_dom"/>
</dbReference>
<feature type="domain" description="CBM6" evidence="6">
    <location>
        <begin position="875"/>
        <end position="1012"/>
    </location>
</feature>
<dbReference type="Gene3D" id="2.60.40.680">
    <property type="match status" value="1"/>
</dbReference>
<protein>
    <submittedName>
        <fullName evidence="8">ThuA domain-containing protein</fullName>
    </submittedName>
</protein>
<dbReference type="Gene3D" id="2.120.10.30">
    <property type="entry name" value="TolB, C-terminal domain"/>
    <property type="match status" value="1"/>
</dbReference>
<dbReference type="PANTHER" id="PTHR40469:SF2">
    <property type="entry name" value="GALACTOSE-BINDING DOMAIN-LIKE SUPERFAMILY PROTEIN"/>
    <property type="match status" value="1"/>
</dbReference>
<dbReference type="InterPro" id="IPR008965">
    <property type="entry name" value="CBM2/CBM3_carb-bd_dom_sf"/>
</dbReference>
<dbReference type="InterPro" id="IPR002048">
    <property type="entry name" value="EF_hand_dom"/>
</dbReference>
<dbReference type="Gene3D" id="2.60.40.10">
    <property type="entry name" value="Immunoglobulins"/>
    <property type="match status" value="1"/>
</dbReference>
<evidence type="ECO:0000259" key="6">
    <source>
        <dbReference type="PROSITE" id="PS51175"/>
    </source>
</evidence>
<dbReference type="SUPFAM" id="SSF49299">
    <property type="entry name" value="PKD domain"/>
    <property type="match status" value="1"/>
</dbReference>
<feature type="domain" description="F5/8 type C" evidence="3">
    <location>
        <begin position="1078"/>
        <end position="1230"/>
    </location>
</feature>
<feature type="domain" description="F5/8 type C" evidence="3">
    <location>
        <begin position="1261"/>
        <end position="1370"/>
    </location>
</feature>
<dbReference type="EMBL" id="JBBPCC010000009">
    <property type="protein sequence ID" value="MEK8129200.1"/>
    <property type="molecule type" value="Genomic_DNA"/>
</dbReference>
<dbReference type="SUPFAM" id="SSF49384">
    <property type="entry name" value="Carbohydrate-binding domain"/>
    <property type="match status" value="1"/>
</dbReference>
<dbReference type="Gene3D" id="1.10.1330.10">
    <property type="entry name" value="Dockerin domain"/>
    <property type="match status" value="1"/>
</dbReference>
<dbReference type="Gene3D" id="2.60.120.260">
    <property type="entry name" value="Galactose-binding domain-like"/>
    <property type="match status" value="3"/>
</dbReference>
<dbReference type="Proteomes" id="UP001469365">
    <property type="component" value="Unassembled WGS sequence"/>
</dbReference>
<dbReference type="InterPro" id="IPR006584">
    <property type="entry name" value="Cellulose-bd_IV"/>
</dbReference>
<gene>
    <name evidence="8" type="ORF">WMW72_14940</name>
</gene>
<keyword evidence="9" id="KW-1185">Reference proteome</keyword>
<feature type="domain" description="EF-hand" evidence="5">
    <location>
        <begin position="1500"/>
        <end position="1535"/>
    </location>
</feature>
<dbReference type="InterPro" id="IPR002102">
    <property type="entry name" value="Cohesin_dom"/>
</dbReference>
<dbReference type="PROSITE" id="PS00018">
    <property type="entry name" value="EF_HAND_1"/>
    <property type="match status" value="2"/>
</dbReference>
<sequence length="1564" mass="170132">MKRRRSMMHSLWAFVMLWSAILLPIGTLINTGTAQAHDGEEHGTPHRILAVTKTTGFRHASIDQGAKIALPEMGRKYDFTVDFTENPADLNAANLAKYDVVFFVNTTGNFSEWGMTEQQKQDLMSFIKSGKGYVGAHAATDTGYDWAEYGDLTGAYFSNHPWTQTVTFNVEDNNHPATSHLGGAWTALEEVYYFRNNPRDKGKHILLSLDMNSNGVTGDPSEDHPNAWCSPVSNGRMFYTALGHHPETWFMEDFQKHLLGGLKYAWGEAKDTDCDKPSQKPGVQKVPLVKGTISSPTGLEIAKDGTIFVISLFGKVYTVTQEGDTKEVLSLQTNTEGEHGLMGIALDPDYASNHQLYLYYTNPVKPTPGQLINQISRFTYDNGVLKSEQKLFEVTTDVSCCHQAGYVKFGPDGKLYLTIGDNATPTQGPQVQAIQTSQNLDDMRGKILRINKDGSAPSDNPFFTGSGGARDYTYALGFRNPYRISFDTTKSHGKTIIYEGDVGPDGTFANGANGDYDELNAITAPGQNFGWPYGIGDKVYNKKDFVGATQYNQIDDAVFAQKFASTKKPIAFYPYTQDPVWGVNGRTALAGPVYDYTGPNAIPGLKNKFLAYDFARNWIKAVTTDDNGEVVKVDNFVSGLFAPIDMKLGPDGALYVAEFGKSWEPDSEDGITKIFYGQLHRNPVIQAKVSATSGKSPLTVAFDTTGTKDLDGDTLSFAWKFGDGGTSTDPKPSHTYTVNGSYEVTLTVTNGAGKVSVWNTTIVVGNTAPVVKITSPPNGMFFTNGQTLTPTAYAYDEEDGEIACSKIQWSVNLLHDSHYHPFPGQTGCQPTITLFDDGHGPEAKIAWNIAATVTDNGAPNTLPLTSSDSVTFKNKRLHAADFEDTGGASPTSTENQGVKTETTSDMYGGLNVGFTDANDWFLFKHIDIHSLKKIYFRMAADTNNLNLEVRLDSPTGEKIATAAAPATRGWQNWKTLSGEVAHKAHAAKSSATQARSVTDDVYAKPADDHSVTQDVYSVTNTVYGAKNKALAALDAVQADFHDLYFVFPQGGNNVNWIQFAYEGDAAPAEPDVCNNTNCSNPGNPGNPNIPDTSGSYTRTGWTATASHGTSPSNGIDGKQDTRWTTGVDAAPDMWYQIDMGKVQPVDRVIVDHGSHWPASEAGSHPDYFRGYELQVSKDGQQWTTVASKDTSWNKLVVDESFPAVDARYIKLVNKGSVKGFWLSIHEMYAFPPASKTAWTFTHSPRAGNDSSNPSDVKHVIDGKLNTRWDSGGFQEPGQWFQVNMGSVKTINEVIIDASGHTSDYARGYVIEVSADGQIWKKVSENVNNTAVKIVASFPAVKAQYVKITQTGTASANWWSIDELDIKETNEPALQLEAVLSTDLKGKILEAGGEVKVTVAAHGAKDLYAAKLLLTYDADKLEFVSGALNSQFGKEGDNAFLFLKAEGGKLSMAVTSLGDTQGRSGDVALVDITFKVKKNGNATLIKASEFSDVNGKLIQLTEDKTIAITLSNADVDGDGRISIADLTLVARAFGQTTFNPALDINHDGKINIEDISFVARKLLES</sequence>
<evidence type="ECO:0000256" key="1">
    <source>
        <dbReference type="ARBA" id="ARBA00022729"/>
    </source>
</evidence>
<dbReference type="InterPro" id="IPR000601">
    <property type="entry name" value="PKD_dom"/>
</dbReference>
<dbReference type="InterPro" id="IPR013783">
    <property type="entry name" value="Ig-like_fold"/>
</dbReference>
<dbReference type="CDD" id="cd04084">
    <property type="entry name" value="CBM6_xylanase-like"/>
    <property type="match status" value="1"/>
</dbReference>
<keyword evidence="1" id="KW-0732">Signal</keyword>
<dbReference type="InterPro" id="IPR005084">
    <property type="entry name" value="CBM6"/>
</dbReference>
<evidence type="ECO:0000259" key="3">
    <source>
        <dbReference type="PROSITE" id="PS50022"/>
    </source>
</evidence>
<dbReference type="InterPro" id="IPR000421">
    <property type="entry name" value="FA58C"/>
</dbReference>
<dbReference type="Pfam" id="PF00404">
    <property type="entry name" value="Dockerin_1"/>
    <property type="match status" value="1"/>
</dbReference>
<dbReference type="InterPro" id="IPR018247">
    <property type="entry name" value="EF_Hand_1_Ca_BS"/>
</dbReference>
<dbReference type="Pfam" id="PF06283">
    <property type="entry name" value="ThuA"/>
    <property type="match status" value="1"/>
</dbReference>
<name>A0ABU9DK15_9BACL</name>